<keyword evidence="2" id="KW-1185">Reference proteome</keyword>
<sequence length="273" mass="30022">MRPEDLSRVPLGERLTVRHRLADGRASDVVGHLVGRDGQTLVLDTRRGRAVVRLTDVVVARVVRAVPWRVATFLERAEVAVLDLDGVLRDFDTEGHVGRAAAELGTDLEGLLEVAFGIDEAMAMLTGRCTHAEWVQALETRLLDDGHHPPAVERLMTVWVEDRGTPVAPTTELVDRLCAAGTPVFVFTNGTDRVPEELEHIGLGHLVPALINACDLGVAKPDPEAYAVAHAEIERRLGRTVGREQVRFTDDRPHNVEAAREFGWQARIFTPPS</sequence>
<dbReference type="InterPro" id="IPR023214">
    <property type="entry name" value="HAD_sf"/>
</dbReference>
<evidence type="ECO:0000313" key="2">
    <source>
        <dbReference type="Proteomes" id="UP001589613"/>
    </source>
</evidence>
<dbReference type="EMBL" id="JBHMAX010000015">
    <property type="protein sequence ID" value="MFB9731979.1"/>
    <property type="molecule type" value="Genomic_DNA"/>
</dbReference>
<dbReference type="GO" id="GO:0016787">
    <property type="term" value="F:hydrolase activity"/>
    <property type="evidence" value="ECO:0007669"/>
    <property type="project" value="UniProtKB-KW"/>
</dbReference>
<dbReference type="Gene3D" id="3.40.50.1000">
    <property type="entry name" value="HAD superfamily/HAD-like"/>
    <property type="match status" value="1"/>
</dbReference>
<dbReference type="SUPFAM" id="SSF56784">
    <property type="entry name" value="HAD-like"/>
    <property type="match status" value="1"/>
</dbReference>
<dbReference type="SFLD" id="SFLDS00003">
    <property type="entry name" value="Haloacid_Dehalogenase"/>
    <property type="match status" value="1"/>
</dbReference>
<dbReference type="PRINTS" id="PR00413">
    <property type="entry name" value="HADHALOGNASE"/>
</dbReference>
<organism evidence="1 2">
    <name type="scientific">Ornithinimicrobium kibberense</name>
    <dbReference type="NCBI Taxonomy" id="282060"/>
    <lineage>
        <taxon>Bacteria</taxon>
        <taxon>Bacillati</taxon>
        <taxon>Actinomycetota</taxon>
        <taxon>Actinomycetes</taxon>
        <taxon>Micrococcales</taxon>
        <taxon>Ornithinimicrobiaceae</taxon>
        <taxon>Ornithinimicrobium</taxon>
    </lineage>
</organism>
<keyword evidence="1" id="KW-0378">Hydrolase</keyword>
<dbReference type="InterPro" id="IPR036412">
    <property type="entry name" value="HAD-like_sf"/>
</dbReference>
<dbReference type="EC" id="3.1.3.-" evidence="1"/>
<dbReference type="RefSeq" id="WP_141337732.1">
    <property type="nucleotide sequence ID" value="NZ_JBHMAX010000015.1"/>
</dbReference>
<dbReference type="SFLD" id="SFLDG01129">
    <property type="entry name" value="C1.5:_HAD__Beta-PGM__Phosphata"/>
    <property type="match status" value="1"/>
</dbReference>
<evidence type="ECO:0000313" key="1">
    <source>
        <dbReference type="EMBL" id="MFB9731979.1"/>
    </source>
</evidence>
<accession>A0ABV5V2F4</accession>
<dbReference type="PANTHER" id="PTHR43611:SF3">
    <property type="entry name" value="FLAVIN MONONUCLEOTIDE HYDROLASE 1, CHLOROPLATIC"/>
    <property type="match status" value="1"/>
</dbReference>
<comment type="caution">
    <text evidence="1">The sequence shown here is derived from an EMBL/GenBank/DDBJ whole genome shotgun (WGS) entry which is preliminary data.</text>
</comment>
<dbReference type="Proteomes" id="UP001589613">
    <property type="component" value="Unassembled WGS sequence"/>
</dbReference>
<proteinExistence type="predicted"/>
<reference evidence="1 2" key="1">
    <citation type="submission" date="2024-09" db="EMBL/GenBank/DDBJ databases">
        <authorList>
            <person name="Sun Q."/>
            <person name="Mori K."/>
        </authorList>
    </citation>
    <scope>NUCLEOTIDE SEQUENCE [LARGE SCALE GENOMIC DNA]</scope>
    <source>
        <strain evidence="1 2">JCM 12763</strain>
    </source>
</reference>
<protein>
    <submittedName>
        <fullName evidence="1">HAD family hydrolase</fullName>
        <ecNumber evidence="1">3.1.3.-</ecNumber>
    </submittedName>
</protein>
<dbReference type="PANTHER" id="PTHR43611">
    <property type="entry name" value="ALPHA-D-GLUCOSE 1-PHOSPHATE PHOSPHATASE"/>
    <property type="match status" value="1"/>
</dbReference>
<gene>
    <name evidence="1" type="ORF">ACFFN0_07975</name>
</gene>
<name>A0ABV5V2F4_9MICO</name>
<dbReference type="Pfam" id="PF00702">
    <property type="entry name" value="Hydrolase"/>
    <property type="match status" value="1"/>
</dbReference>
<dbReference type="InterPro" id="IPR006439">
    <property type="entry name" value="HAD-SF_hydro_IA"/>
</dbReference>